<keyword evidence="8 12" id="KW-0798">TonB box</keyword>
<feature type="signal peptide" evidence="13">
    <location>
        <begin position="1"/>
        <end position="22"/>
    </location>
</feature>
<evidence type="ECO:0000256" key="3">
    <source>
        <dbReference type="ARBA" id="ARBA00022452"/>
    </source>
</evidence>
<keyword evidence="10 11" id="KW-0998">Cell outer membrane</keyword>
<evidence type="ECO:0000256" key="13">
    <source>
        <dbReference type="SAM" id="SignalP"/>
    </source>
</evidence>
<evidence type="ECO:0000256" key="11">
    <source>
        <dbReference type="PROSITE-ProRule" id="PRU01360"/>
    </source>
</evidence>
<dbReference type="Gene3D" id="2.40.170.20">
    <property type="entry name" value="TonB-dependent receptor, beta-barrel domain"/>
    <property type="match status" value="1"/>
</dbReference>
<sequence length="798" mass="85777">MKSGYLIAASCLALALPNVALADEARSDGAQTAAPSVEEIIVTAQRRNENLQKAAIAVSAVTGDALRASGITQPTGLTSVVPSLQVAPAAGPYNLFYLRGVGNFNGNAFSDSAIAFNFAGVYIGRPSATTGFFYDLDRIEVVKGPQGTLYGRNATGGAINVLPKKPELGVWSGFGAVDVGNYSAVRLDAALNIPLGDKAAARFAVVRVKHDGYMNDGTDDQDDVGVRGSLRFEPTSNLHIGVVADYFDQGGRGVGMTPLLAPQGTPAATMISPDSRIGIYSPQGQAFYSSQWAGTLGRPFQAFAANFQPFLRNHFVGVSATAEWQSDLGTLTIVPSYREGHLNFNSFVPGFQVYSVERNAQTSVEARFATPDALPLRALFGAFYYHDHTDSPYGDYASNWNAQYDKNTLLNTTSKALFGRLTYAVTPALRLTVGGRQTWEDKDFSGSRISLTRICTAASCPTAPSLPYGPTAPALGAFPSVVVPALGAAPYGGLPDVVGNPNVIQAATVFSNSENKSFSKFTWRVGADWDLTPHNLLYVSYETGFKAGGFFYSPNGAGGQFAPETLGALTFGSKNRFWNNRIQLNLEVFRWKYKDQQISHLLTIGTVPTFVTENVGRATFQGFEVEGQFAATAFTTLHVDAQYLDAKYDQFTYQSPNSNGGVFNGTSCPTAGFANNSYIINCSGMRPVNAPKWTLNLGVDQRVPVSVGEFTLNAKAHYQTATMTGMEFAPVEQQAAYWLADAQVSFSPNIHGLTFGVYVNNIFDKTLKSQSYPTPGTAFYATTLRPPRTYGGRVSYSF</sequence>
<name>A0ABU1MN48_9SPHN</name>
<dbReference type="PROSITE" id="PS52016">
    <property type="entry name" value="TONB_DEPENDENT_REC_3"/>
    <property type="match status" value="1"/>
</dbReference>
<feature type="domain" description="TonB-dependent receptor-like beta-barrel" evidence="14">
    <location>
        <begin position="284"/>
        <end position="762"/>
    </location>
</feature>
<evidence type="ECO:0000259" key="15">
    <source>
        <dbReference type="Pfam" id="PF07715"/>
    </source>
</evidence>
<keyword evidence="16" id="KW-0675">Receptor</keyword>
<evidence type="ECO:0000313" key="17">
    <source>
        <dbReference type="Proteomes" id="UP001184150"/>
    </source>
</evidence>
<dbReference type="InterPro" id="IPR039426">
    <property type="entry name" value="TonB-dep_rcpt-like"/>
</dbReference>
<evidence type="ECO:0000256" key="10">
    <source>
        <dbReference type="ARBA" id="ARBA00023237"/>
    </source>
</evidence>
<dbReference type="Proteomes" id="UP001184150">
    <property type="component" value="Unassembled WGS sequence"/>
</dbReference>
<dbReference type="InterPro" id="IPR012910">
    <property type="entry name" value="Plug_dom"/>
</dbReference>
<evidence type="ECO:0000256" key="8">
    <source>
        <dbReference type="ARBA" id="ARBA00023077"/>
    </source>
</evidence>
<comment type="subcellular location">
    <subcellularLocation>
        <location evidence="1 11">Cell outer membrane</location>
        <topology evidence="1 11">Multi-pass membrane protein</topology>
    </subcellularLocation>
</comment>
<dbReference type="PANTHER" id="PTHR32552:SF81">
    <property type="entry name" value="TONB-DEPENDENT OUTER MEMBRANE RECEPTOR"/>
    <property type="match status" value="1"/>
</dbReference>
<organism evidence="16 17">
    <name type="scientific">Novosphingobium capsulatum</name>
    <dbReference type="NCBI Taxonomy" id="13688"/>
    <lineage>
        <taxon>Bacteria</taxon>
        <taxon>Pseudomonadati</taxon>
        <taxon>Pseudomonadota</taxon>
        <taxon>Alphaproteobacteria</taxon>
        <taxon>Sphingomonadales</taxon>
        <taxon>Sphingomonadaceae</taxon>
        <taxon>Novosphingobium</taxon>
    </lineage>
</organism>
<comment type="caution">
    <text evidence="16">The sequence shown here is derived from an EMBL/GenBank/DDBJ whole genome shotgun (WGS) entry which is preliminary data.</text>
</comment>
<evidence type="ECO:0000256" key="5">
    <source>
        <dbReference type="ARBA" id="ARBA00022692"/>
    </source>
</evidence>
<accession>A0ABU1MN48</accession>
<keyword evidence="2 11" id="KW-0813">Transport</keyword>
<dbReference type="RefSeq" id="WP_309805238.1">
    <property type="nucleotide sequence ID" value="NZ_JAVDRD010000005.1"/>
</dbReference>
<dbReference type="Pfam" id="PF00593">
    <property type="entry name" value="TonB_dep_Rec_b-barrel"/>
    <property type="match status" value="1"/>
</dbReference>
<evidence type="ECO:0000256" key="2">
    <source>
        <dbReference type="ARBA" id="ARBA00022448"/>
    </source>
</evidence>
<evidence type="ECO:0000256" key="4">
    <source>
        <dbReference type="ARBA" id="ARBA00022496"/>
    </source>
</evidence>
<keyword evidence="7" id="KW-0406">Ion transport</keyword>
<keyword evidence="5 11" id="KW-0812">Transmembrane</keyword>
<proteinExistence type="inferred from homology"/>
<reference evidence="16 17" key="1">
    <citation type="submission" date="2023-07" db="EMBL/GenBank/DDBJ databases">
        <title>Sorghum-associated microbial communities from plants grown in Nebraska, USA.</title>
        <authorList>
            <person name="Schachtman D."/>
        </authorList>
    </citation>
    <scope>NUCLEOTIDE SEQUENCE [LARGE SCALE GENOMIC DNA]</scope>
    <source>
        <strain evidence="16 17">DS1027</strain>
    </source>
</reference>
<dbReference type="EMBL" id="JAVDRD010000005">
    <property type="protein sequence ID" value="MDR6511342.1"/>
    <property type="molecule type" value="Genomic_DNA"/>
</dbReference>
<feature type="domain" description="TonB-dependent receptor plug" evidence="15">
    <location>
        <begin position="51"/>
        <end position="158"/>
    </location>
</feature>
<dbReference type="InterPro" id="IPR036942">
    <property type="entry name" value="Beta-barrel_TonB_sf"/>
</dbReference>
<keyword evidence="3 11" id="KW-1134">Transmembrane beta strand</keyword>
<evidence type="ECO:0000256" key="9">
    <source>
        <dbReference type="ARBA" id="ARBA00023136"/>
    </source>
</evidence>
<evidence type="ECO:0000256" key="6">
    <source>
        <dbReference type="ARBA" id="ARBA00023004"/>
    </source>
</evidence>
<evidence type="ECO:0000256" key="12">
    <source>
        <dbReference type="RuleBase" id="RU003357"/>
    </source>
</evidence>
<protein>
    <submittedName>
        <fullName evidence="16">Iron complex outermembrane receptor protein</fullName>
    </submittedName>
</protein>
<comment type="similarity">
    <text evidence="11 12">Belongs to the TonB-dependent receptor family.</text>
</comment>
<keyword evidence="17" id="KW-1185">Reference proteome</keyword>
<keyword evidence="13" id="KW-0732">Signal</keyword>
<evidence type="ECO:0000313" key="16">
    <source>
        <dbReference type="EMBL" id="MDR6511342.1"/>
    </source>
</evidence>
<keyword evidence="4" id="KW-0410">Iron transport</keyword>
<keyword evidence="6" id="KW-0408">Iron</keyword>
<dbReference type="Pfam" id="PF07715">
    <property type="entry name" value="Plug"/>
    <property type="match status" value="1"/>
</dbReference>
<keyword evidence="9 11" id="KW-0472">Membrane</keyword>
<dbReference type="SUPFAM" id="SSF56935">
    <property type="entry name" value="Porins"/>
    <property type="match status" value="1"/>
</dbReference>
<feature type="chain" id="PRO_5045881911" evidence="13">
    <location>
        <begin position="23"/>
        <end position="798"/>
    </location>
</feature>
<evidence type="ECO:0000256" key="1">
    <source>
        <dbReference type="ARBA" id="ARBA00004571"/>
    </source>
</evidence>
<dbReference type="PANTHER" id="PTHR32552">
    <property type="entry name" value="FERRICHROME IRON RECEPTOR-RELATED"/>
    <property type="match status" value="1"/>
</dbReference>
<gene>
    <name evidence="16" type="ORF">J2792_002214</name>
</gene>
<dbReference type="InterPro" id="IPR000531">
    <property type="entry name" value="Beta-barrel_TonB"/>
</dbReference>
<evidence type="ECO:0000256" key="7">
    <source>
        <dbReference type="ARBA" id="ARBA00023065"/>
    </source>
</evidence>
<evidence type="ECO:0000259" key="14">
    <source>
        <dbReference type="Pfam" id="PF00593"/>
    </source>
</evidence>